<feature type="domain" description="VTT" evidence="2">
    <location>
        <begin position="37"/>
        <end position="166"/>
    </location>
</feature>
<keyword evidence="1" id="KW-0812">Transmembrane</keyword>
<reference evidence="4" key="1">
    <citation type="journal article" date="2019" name="Int. J. Syst. Evol. Microbiol.">
        <title>The Global Catalogue of Microorganisms (GCM) 10K type strain sequencing project: providing services to taxonomists for standard genome sequencing and annotation.</title>
        <authorList>
            <consortium name="The Broad Institute Genomics Platform"/>
            <consortium name="The Broad Institute Genome Sequencing Center for Infectious Disease"/>
            <person name="Wu L."/>
            <person name="Ma J."/>
        </authorList>
    </citation>
    <scope>NUCLEOTIDE SEQUENCE [LARGE SCALE GENOMIC DNA]</scope>
    <source>
        <strain evidence="4">JCM 15592</strain>
    </source>
</reference>
<dbReference type="Pfam" id="PF09335">
    <property type="entry name" value="VTT_dom"/>
    <property type="match status" value="1"/>
</dbReference>
<dbReference type="Proteomes" id="UP001499938">
    <property type="component" value="Unassembled WGS sequence"/>
</dbReference>
<organism evidence="3 4">
    <name type="scientific">Nostocoides veronense</name>
    <dbReference type="NCBI Taxonomy" id="330836"/>
    <lineage>
        <taxon>Bacteria</taxon>
        <taxon>Bacillati</taxon>
        <taxon>Actinomycetota</taxon>
        <taxon>Actinomycetes</taxon>
        <taxon>Micrococcales</taxon>
        <taxon>Intrasporangiaceae</taxon>
        <taxon>Nostocoides</taxon>
    </lineage>
</organism>
<keyword evidence="4" id="KW-1185">Reference proteome</keyword>
<evidence type="ECO:0000256" key="1">
    <source>
        <dbReference type="SAM" id="Phobius"/>
    </source>
</evidence>
<accession>A0ABP4XI85</accession>
<dbReference type="EMBL" id="BAAAPO010000001">
    <property type="protein sequence ID" value="GAA1779319.1"/>
    <property type="molecule type" value="Genomic_DNA"/>
</dbReference>
<dbReference type="RefSeq" id="WP_344079662.1">
    <property type="nucleotide sequence ID" value="NZ_BAAAPO010000001.1"/>
</dbReference>
<dbReference type="InterPro" id="IPR032816">
    <property type="entry name" value="VTT_dom"/>
</dbReference>
<protein>
    <recommendedName>
        <fullName evidence="2">VTT domain-containing protein</fullName>
    </recommendedName>
</protein>
<feature type="transmembrane region" description="Helical" evidence="1">
    <location>
        <begin position="116"/>
        <end position="141"/>
    </location>
</feature>
<sequence length="174" mass="18831">MTPIESSVAGIELTAANVLPVALAYGFGSAWIPILNAEVFVAALVAVMPHAWWWPVIVLAVGQTLGKCAMFLGARRGATWLTSRERPRKERAAPGPWRTRVAVWSRMMLELLDRRVQGFLVVLLAASVGIPPLAIVAVVAGTRRLPLPVFFAACLLGRVARFLVLAWPIARAVS</sequence>
<feature type="transmembrane region" description="Helical" evidence="1">
    <location>
        <begin position="21"/>
        <end position="46"/>
    </location>
</feature>
<keyword evidence="1" id="KW-0472">Membrane</keyword>
<evidence type="ECO:0000313" key="3">
    <source>
        <dbReference type="EMBL" id="GAA1779319.1"/>
    </source>
</evidence>
<feature type="transmembrane region" description="Helical" evidence="1">
    <location>
        <begin position="147"/>
        <end position="170"/>
    </location>
</feature>
<name>A0ABP4XI85_9MICO</name>
<gene>
    <name evidence="3" type="ORF">GCM10009811_00910</name>
</gene>
<keyword evidence="1" id="KW-1133">Transmembrane helix</keyword>
<proteinExistence type="predicted"/>
<comment type="caution">
    <text evidence="3">The sequence shown here is derived from an EMBL/GenBank/DDBJ whole genome shotgun (WGS) entry which is preliminary data.</text>
</comment>
<evidence type="ECO:0000259" key="2">
    <source>
        <dbReference type="Pfam" id="PF09335"/>
    </source>
</evidence>
<evidence type="ECO:0000313" key="4">
    <source>
        <dbReference type="Proteomes" id="UP001499938"/>
    </source>
</evidence>